<name>A0ABV3WHM6_9BURK</name>
<keyword evidence="2" id="KW-1185">Reference proteome</keyword>
<evidence type="ECO:0000313" key="2">
    <source>
        <dbReference type="Proteomes" id="UP001558535"/>
    </source>
</evidence>
<dbReference type="RefSeq" id="WP_310110616.1">
    <property type="nucleotide sequence ID" value="NZ_CP168531.1"/>
</dbReference>
<accession>A0ABV3WHM6</accession>
<reference evidence="1 2" key="1">
    <citation type="submission" date="2024-07" db="EMBL/GenBank/DDBJ databases">
        <title>A survey of Mimosa microsymbionts across Brazilian biomes reveals a high diversity of Paraburkholderia nodulating endemic species, but also that Cupriavidus is common as a symbiont of widespread species.</title>
        <authorList>
            <person name="Rouws L."/>
            <person name="Barauna A."/>
            <person name="Beukes C."/>
            <person name="Rouws J.R.C."/>
            <person name="De Faria S.M."/>
            <person name="Gross E."/>
            <person name="Bueno Dos Reis Junior F."/>
            <person name="Simon M.F."/>
            <person name="Maluk M."/>
            <person name="Odee D.W."/>
            <person name="Kenicer G."/>
            <person name="Young J.P.W."/>
            <person name="Reis V.M."/>
            <person name="Zilli J."/>
            <person name="James E.K."/>
        </authorList>
    </citation>
    <scope>NUCLEOTIDE SEQUENCE [LARGE SCALE GENOMIC DNA]</scope>
    <source>
        <strain evidence="1 2">BR14375</strain>
    </source>
</reference>
<dbReference type="Proteomes" id="UP001558535">
    <property type="component" value="Unassembled WGS sequence"/>
</dbReference>
<protein>
    <submittedName>
        <fullName evidence="1">Uncharacterized protein</fullName>
    </submittedName>
</protein>
<gene>
    <name evidence="1" type="ORF">AB3X84_22370</name>
</gene>
<organism evidence="1 2">
    <name type="scientific">Paraburkholderia phenoliruptrix</name>
    <dbReference type="NCBI Taxonomy" id="252970"/>
    <lineage>
        <taxon>Bacteria</taxon>
        <taxon>Pseudomonadati</taxon>
        <taxon>Pseudomonadota</taxon>
        <taxon>Betaproteobacteria</taxon>
        <taxon>Burkholderiales</taxon>
        <taxon>Burkholderiaceae</taxon>
        <taxon>Paraburkholderia</taxon>
    </lineage>
</organism>
<proteinExistence type="predicted"/>
<dbReference type="EMBL" id="JBFPKE010000009">
    <property type="protein sequence ID" value="MEX3752741.1"/>
    <property type="molecule type" value="Genomic_DNA"/>
</dbReference>
<comment type="caution">
    <text evidence="1">The sequence shown here is derived from an EMBL/GenBank/DDBJ whole genome shotgun (WGS) entry which is preliminary data.</text>
</comment>
<evidence type="ECO:0000313" key="1">
    <source>
        <dbReference type="EMBL" id="MEX3752741.1"/>
    </source>
</evidence>
<sequence>MDDRRVQDDMLGRLVAAGVQVPAHLVRGVLAGCLDLQRMCTCLRRETVTPEQEPSNVFMFDFAFDSKEYAGPGEGGHDGTA</sequence>